<dbReference type="SMART" id="SM00179">
    <property type="entry name" value="EGF_CA"/>
    <property type="match status" value="2"/>
</dbReference>
<comment type="caution">
    <text evidence="6">Lacks conserved residue(s) required for the propagation of feature annotation.</text>
</comment>
<dbReference type="InterPro" id="IPR024731">
    <property type="entry name" value="NELL2-like_EGF"/>
</dbReference>
<dbReference type="GO" id="GO:0008201">
    <property type="term" value="F:heparin binding"/>
    <property type="evidence" value="ECO:0007669"/>
    <property type="project" value="TreeGrafter"/>
</dbReference>
<dbReference type="PANTHER" id="PTHR24042:SF2">
    <property type="entry name" value="PROTEIN KINASE C-BINDING PROTEIN NELL1"/>
    <property type="match status" value="1"/>
</dbReference>
<dbReference type="SUPFAM" id="SSF57184">
    <property type="entry name" value="Growth factor receptor domain"/>
    <property type="match status" value="1"/>
</dbReference>
<dbReference type="PROSITE" id="PS50026">
    <property type="entry name" value="EGF_3"/>
    <property type="match status" value="2"/>
</dbReference>
<dbReference type="Pfam" id="PF12947">
    <property type="entry name" value="EGF_3"/>
    <property type="match status" value="1"/>
</dbReference>
<dbReference type="EMBL" id="JAPFRF010000001">
    <property type="protein sequence ID" value="KAJ7344566.1"/>
    <property type="molecule type" value="Genomic_DNA"/>
</dbReference>
<dbReference type="AlphaFoldDB" id="A0A9Q1B830"/>
<dbReference type="InterPro" id="IPR049883">
    <property type="entry name" value="NOTCH1_EGF-like"/>
</dbReference>
<evidence type="ECO:0000313" key="9">
    <source>
        <dbReference type="Proteomes" id="UP001142489"/>
    </source>
</evidence>
<reference evidence="8" key="1">
    <citation type="journal article" date="2023" name="DNA Res.">
        <title>Chromosome-level genome assembly of Phrynocephalus forsythii using third-generation DNA sequencing and Hi-C analysis.</title>
        <authorList>
            <person name="Qi Y."/>
            <person name="Zhao W."/>
            <person name="Zhao Y."/>
            <person name="Niu C."/>
            <person name="Cao S."/>
            <person name="Zhang Y."/>
        </authorList>
    </citation>
    <scope>NUCLEOTIDE SEQUENCE</scope>
    <source>
        <tissue evidence="8">Muscle</tissue>
    </source>
</reference>
<evidence type="ECO:0000313" key="8">
    <source>
        <dbReference type="EMBL" id="KAJ7344566.1"/>
    </source>
</evidence>
<dbReference type="GO" id="GO:0045667">
    <property type="term" value="P:regulation of osteoblast differentiation"/>
    <property type="evidence" value="ECO:0007669"/>
    <property type="project" value="TreeGrafter"/>
</dbReference>
<dbReference type="SMART" id="SM00181">
    <property type="entry name" value="EGF"/>
    <property type="match status" value="2"/>
</dbReference>
<accession>A0A9Q1B830</accession>
<dbReference type="Pfam" id="PF07645">
    <property type="entry name" value="EGF_CA"/>
    <property type="match status" value="1"/>
</dbReference>
<dbReference type="PROSITE" id="PS01186">
    <property type="entry name" value="EGF_2"/>
    <property type="match status" value="2"/>
</dbReference>
<dbReference type="InterPro" id="IPR000742">
    <property type="entry name" value="EGF"/>
</dbReference>
<keyword evidence="1 6" id="KW-0245">EGF-like domain</keyword>
<keyword evidence="5" id="KW-0325">Glycoprotein</keyword>
<keyword evidence="4" id="KW-1015">Disulfide bond</keyword>
<feature type="domain" description="EGF-like" evidence="7">
    <location>
        <begin position="42"/>
        <end position="82"/>
    </location>
</feature>
<dbReference type="GO" id="GO:0005509">
    <property type="term" value="F:calcium ion binding"/>
    <property type="evidence" value="ECO:0007669"/>
    <property type="project" value="InterPro"/>
</dbReference>
<gene>
    <name evidence="8" type="ORF">JRQ81_000516</name>
</gene>
<dbReference type="Gene3D" id="2.10.25.10">
    <property type="entry name" value="Laminin"/>
    <property type="match status" value="2"/>
</dbReference>
<dbReference type="PROSITE" id="PS00010">
    <property type="entry name" value="ASX_HYDROXYL"/>
    <property type="match status" value="1"/>
</dbReference>
<sequence>IDECAAKMHYCHANTVCVNLPGSYRCDCVSGYIRIDDFSCTERDECDSGQHNCDENAICTNTVRGHSCTCKPGYVGNGTICRGAFHPKKIDRARKCVNKELGNFVHKEDGSVITHHTIRFGWPDLYPAGGMHLLELGLELYLSDLYGGLCIKLLSWEGEVAYEVAPLTVAVRASG</sequence>
<dbReference type="InterPro" id="IPR000152">
    <property type="entry name" value="EGF-type_Asp/Asn_hydroxyl_site"/>
</dbReference>
<name>A0A9Q1B830_9SAUR</name>
<evidence type="ECO:0000256" key="3">
    <source>
        <dbReference type="ARBA" id="ARBA00022737"/>
    </source>
</evidence>
<dbReference type="GO" id="GO:0005737">
    <property type="term" value="C:cytoplasm"/>
    <property type="evidence" value="ECO:0007669"/>
    <property type="project" value="TreeGrafter"/>
</dbReference>
<dbReference type="InterPro" id="IPR009030">
    <property type="entry name" value="Growth_fac_rcpt_cys_sf"/>
</dbReference>
<evidence type="ECO:0000256" key="2">
    <source>
        <dbReference type="ARBA" id="ARBA00022729"/>
    </source>
</evidence>
<dbReference type="OrthoDB" id="6516201at2759"/>
<keyword evidence="3" id="KW-0677">Repeat</keyword>
<dbReference type="FunFam" id="2.10.25.10:FF:000102">
    <property type="entry name" value="Protein kinase C-binding protein NELL2"/>
    <property type="match status" value="1"/>
</dbReference>
<dbReference type="CDD" id="cd00054">
    <property type="entry name" value="EGF_CA"/>
    <property type="match status" value="2"/>
</dbReference>
<evidence type="ECO:0000259" key="7">
    <source>
        <dbReference type="PROSITE" id="PS50026"/>
    </source>
</evidence>
<organism evidence="8 9">
    <name type="scientific">Phrynocephalus forsythii</name>
    <dbReference type="NCBI Taxonomy" id="171643"/>
    <lineage>
        <taxon>Eukaryota</taxon>
        <taxon>Metazoa</taxon>
        <taxon>Chordata</taxon>
        <taxon>Craniata</taxon>
        <taxon>Vertebrata</taxon>
        <taxon>Euteleostomi</taxon>
        <taxon>Lepidosauria</taxon>
        <taxon>Squamata</taxon>
        <taxon>Bifurcata</taxon>
        <taxon>Unidentata</taxon>
        <taxon>Episquamata</taxon>
        <taxon>Toxicofera</taxon>
        <taxon>Iguania</taxon>
        <taxon>Acrodonta</taxon>
        <taxon>Agamidae</taxon>
        <taxon>Agaminae</taxon>
        <taxon>Phrynocephalus</taxon>
    </lineage>
</organism>
<dbReference type="InterPro" id="IPR051586">
    <property type="entry name" value="PKC-binding_NELL"/>
</dbReference>
<dbReference type="GO" id="GO:0045778">
    <property type="term" value="P:positive regulation of ossification"/>
    <property type="evidence" value="ECO:0007669"/>
    <property type="project" value="TreeGrafter"/>
</dbReference>
<dbReference type="InterPro" id="IPR001881">
    <property type="entry name" value="EGF-like_Ca-bd_dom"/>
</dbReference>
<dbReference type="GO" id="GO:0005615">
    <property type="term" value="C:extracellular space"/>
    <property type="evidence" value="ECO:0007669"/>
    <property type="project" value="TreeGrafter"/>
</dbReference>
<keyword evidence="2" id="KW-0732">Signal</keyword>
<dbReference type="FunFam" id="2.10.25.10:FF:000111">
    <property type="entry name" value="Protein kinase C-binding protein NELL2"/>
    <property type="match status" value="1"/>
</dbReference>
<evidence type="ECO:0000256" key="5">
    <source>
        <dbReference type="ARBA" id="ARBA00023180"/>
    </source>
</evidence>
<protein>
    <recommendedName>
        <fullName evidence="7">EGF-like domain-containing protein</fullName>
    </recommendedName>
</protein>
<feature type="domain" description="EGF-like" evidence="7">
    <location>
        <begin position="1"/>
        <end position="41"/>
    </location>
</feature>
<dbReference type="PANTHER" id="PTHR24042">
    <property type="entry name" value="NEL HOMOLOG"/>
    <property type="match status" value="1"/>
</dbReference>
<evidence type="ECO:0000256" key="6">
    <source>
        <dbReference type="PROSITE-ProRule" id="PRU00076"/>
    </source>
</evidence>
<evidence type="ECO:0000256" key="4">
    <source>
        <dbReference type="ARBA" id="ARBA00023157"/>
    </source>
</evidence>
<dbReference type="Proteomes" id="UP001142489">
    <property type="component" value="Unassembled WGS sequence"/>
</dbReference>
<keyword evidence="9" id="KW-1185">Reference proteome</keyword>
<feature type="non-terminal residue" evidence="8">
    <location>
        <position position="175"/>
    </location>
</feature>
<evidence type="ECO:0000256" key="1">
    <source>
        <dbReference type="ARBA" id="ARBA00022536"/>
    </source>
</evidence>
<comment type="caution">
    <text evidence="8">The sequence shown here is derived from an EMBL/GenBank/DDBJ whole genome shotgun (WGS) entry which is preliminary data.</text>
</comment>
<proteinExistence type="predicted"/>
<dbReference type="GO" id="GO:0005080">
    <property type="term" value="F:protein kinase C binding"/>
    <property type="evidence" value="ECO:0007669"/>
    <property type="project" value="TreeGrafter"/>
</dbReference>